<dbReference type="EMBL" id="QXFV01000563">
    <property type="protein sequence ID" value="KAE9034064.1"/>
    <property type="molecule type" value="Genomic_DNA"/>
</dbReference>
<sequence length="88" mass="9892">MERSELAPDEGLEREVFGSSMKFTPHSHTGPVFLNKVHPKPTESTKQHNSDPKPLALWICLGWTLWLILLNVAPNDTVNGVMNTNKLE</sequence>
<evidence type="ECO:0000313" key="4">
    <source>
        <dbReference type="EMBL" id="KAE9034064.1"/>
    </source>
</evidence>
<accession>A0A6A4EHI4</accession>
<comment type="caution">
    <text evidence="5">The sequence shown here is derived from an EMBL/GenBank/DDBJ whole genome shotgun (WGS) entry which is preliminary data.</text>
</comment>
<reference evidence="5 7" key="1">
    <citation type="submission" date="2018-08" db="EMBL/GenBank/DDBJ databases">
        <title>Genomic investigation of the strawberry pathogen Phytophthora fragariae indicates pathogenicity is determined by transcriptional variation in three key races.</title>
        <authorList>
            <person name="Adams T.M."/>
            <person name="Armitage A.D."/>
            <person name="Sobczyk M.K."/>
            <person name="Bates H.J."/>
            <person name="Dunwell J.M."/>
            <person name="Nellist C.F."/>
            <person name="Harrison R.J."/>
        </authorList>
    </citation>
    <scope>NUCLEOTIDE SEQUENCE [LARGE SCALE GENOMIC DNA]</scope>
    <source>
        <strain evidence="4 6">SCRP249</strain>
        <strain evidence="3 8">SCRP324</strain>
        <strain evidence="5 7">SCRP333</strain>
    </source>
</reference>
<evidence type="ECO:0000256" key="1">
    <source>
        <dbReference type="SAM" id="MobiDB-lite"/>
    </source>
</evidence>
<protein>
    <submittedName>
        <fullName evidence="5">Uncharacterized protein</fullName>
    </submittedName>
</protein>
<keyword evidence="7" id="KW-1185">Reference proteome</keyword>
<dbReference type="EMBL" id="QXFT01001305">
    <property type="protein sequence ID" value="KAE9322462.1"/>
    <property type="molecule type" value="Genomic_DNA"/>
</dbReference>
<evidence type="ECO:0000313" key="3">
    <source>
        <dbReference type="EMBL" id="KAE9004314.1"/>
    </source>
</evidence>
<name>A0A6A4EHI4_9STRA</name>
<evidence type="ECO:0000313" key="5">
    <source>
        <dbReference type="EMBL" id="KAE9322462.1"/>
    </source>
</evidence>
<dbReference type="Proteomes" id="UP000435112">
    <property type="component" value="Unassembled WGS sequence"/>
</dbReference>
<feature type="compositionally biased region" description="Basic and acidic residues" evidence="1">
    <location>
        <begin position="40"/>
        <end position="51"/>
    </location>
</feature>
<evidence type="ECO:0000313" key="6">
    <source>
        <dbReference type="Proteomes" id="UP000429607"/>
    </source>
</evidence>
<keyword evidence="2" id="KW-0812">Transmembrane</keyword>
<feature type="transmembrane region" description="Helical" evidence="2">
    <location>
        <begin position="55"/>
        <end position="73"/>
    </location>
</feature>
<evidence type="ECO:0000256" key="2">
    <source>
        <dbReference type="SAM" id="Phobius"/>
    </source>
</evidence>
<keyword evidence="2" id="KW-0472">Membrane</keyword>
<feature type="region of interest" description="Disordered" evidence="1">
    <location>
        <begin position="1"/>
        <end position="51"/>
    </location>
</feature>
<feature type="compositionally biased region" description="Basic and acidic residues" evidence="1">
    <location>
        <begin position="1"/>
        <end position="16"/>
    </location>
</feature>
<evidence type="ECO:0000313" key="7">
    <source>
        <dbReference type="Proteomes" id="UP000434957"/>
    </source>
</evidence>
<gene>
    <name evidence="4" type="ORF">PR001_g9889</name>
    <name evidence="3" type="ORF">PR002_g17104</name>
    <name evidence="5" type="ORF">PR003_g17226</name>
</gene>
<evidence type="ECO:0000313" key="8">
    <source>
        <dbReference type="Proteomes" id="UP000435112"/>
    </source>
</evidence>
<keyword evidence="2" id="KW-1133">Transmembrane helix</keyword>
<organism evidence="5 7">
    <name type="scientific">Phytophthora rubi</name>
    <dbReference type="NCBI Taxonomy" id="129364"/>
    <lineage>
        <taxon>Eukaryota</taxon>
        <taxon>Sar</taxon>
        <taxon>Stramenopiles</taxon>
        <taxon>Oomycota</taxon>
        <taxon>Peronosporomycetes</taxon>
        <taxon>Peronosporales</taxon>
        <taxon>Peronosporaceae</taxon>
        <taxon>Phytophthora</taxon>
    </lineage>
</organism>
<dbReference type="Proteomes" id="UP000434957">
    <property type="component" value="Unassembled WGS sequence"/>
</dbReference>
<proteinExistence type="predicted"/>
<dbReference type="EMBL" id="QXFU01001351">
    <property type="protein sequence ID" value="KAE9004314.1"/>
    <property type="molecule type" value="Genomic_DNA"/>
</dbReference>
<dbReference type="Proteomes" id="UP000429607">
    <property type="component" value="Unassembled WGS sequence"/>
</dbReference>
<dbReference type="AlphaFoldDB" id="A0A6A4EHI4"/>